<organism evidence="1 2">
    <name type="scientific">Phytophthora fragariae</name>
    <dbReference type="NCBI Taxonomy" id="53985"/>
    <lineage>
        <taxon>Eukaryota</taxon>
        <taxon>Sar</taxon>
        <taxon>Stramenopiles</taxon>
        <taxon>Oomycota</taxon>
        <taxon>Peronosporomycetes</taxon>
        <taxon>Peronosporales</taxon>
        <taxon>Peronosporaceae</taxon>
        <taxon>Phytophthora</taxon>
    </lineage>
</organism>
<evidence type="ECO:0000313" key="2">
    <source>
        <dbReference type="Proteomes" id="UP000476176"/>
    </source>
</evidence>
<sequence>MNGAVVSFTRALSQMRPGRADAGIFDELHVEAYDQLVQWLWWHARAEQVIVGGQPVFATVCLHNFIRQQNAHDLATDLSDEEDSNEGSDDDGDERWANAIEVFPFDFSSASNWRDWMAAAMWDEYNCFQC</sequence>
<dbReference type="Proteomes" id="UP000476176">
    <property type="component" value="Unassembled WGS sequence"/>
</dbReference>
<dbReference type="Gene3D" id="3.30.1360.40">
    <property type="match status" value="1"/>
</dbReference>
<dbReference type="Gene3D" id="1.10.132.20">
    <property type="entry name" value="Ribosome-recycling factor"/>
    <property type="match status" value="1"/>
</dbReference>
<dbReference type="EMBL" id="QXGC01000085">
    <property type="protein sequence ID" value="KAE9250647.1"/>
    <property type="molecule type" value="Genomic_DNA"/>
</dbReference>
<reference evidence="1 2" key="1">
    <citation type="submission" date="2018-09" db="EMBL/GenBank/DDBJ databases">
        <title>Genomic investigation of the strawberry pathogen Phytophthora fragariae indicates pathogenicity is determined by transcriptional variation in three key races.</title>
        <authorList>
            <person name="Adams T.M."/>
            <person name="Armitage A.D."/>
            <person name="Sobczyk M.K."/>
            <person name="Bates H.J."/>
            <person name="Dunwell J.M."/>
            <person name="Nellist C.F."/>
            <person name="Harrison R.J."/>
        </authorList>
    </citation>
    <scope>NUCLEOTIDE SEQUENCE [LARGE SCALE GENOMIC DNA]</scope>
    <source>
        <strain evidence="1 2">BC-23</strain>
    </source>
</reference>
<dbReference type="AlphaFoldDB" id="A0A6G0PN82"/>
<proteinExistence type="predicted"/>
<dbReference type="InterPro" id="IPR036191">
    <property type="entry name" value="RRF_sf"/>
</dbReference>
<evidence type="ECO:0000313" key="1">
    <source>
        <dbReference type="EMBL" id="KAE9250647.1"/>
    </source>
</evidence>
<name>A0A6G0PN82_9STRA</name>
<accession>A0A6G0PN82</accession>
<comment type="caution">
    <text evidence="1">The sequence shown here is derived from an EMBL/GenBank/DDBJ whole genome shotgun (WGS) entry which is preliminary data.</text>
</comment>
<gene>
    <name evidence="1" type="ORF">PF004_g2845</name>
</gene>
<protein>
    <submittedName>
        <fullName evidence="1">Uncharacterized protein</fullName>
    </submittedName>
</protein>